<dbReference type="GO" id="GO:0016301">
    <property type="term" value="F:kinase activity"/>
    <property type="evidence" value="ECO:0007669"/>
    <property type="project" value="UniProtKB-KW"/>
</dbReference>
<evidence type="ECO:0000313" key="4">
    <source>
        <dbReference type="Proteomes" id="UP000308430"/>
    </source>
</evidence>
<keyword evidence="3" id="KW-0418">Kinase</keyword>
<comment type="caution">
    <text evidence="3">The sequence shown here is derived from an EMBL/GenBank/DDBJ whole genome shotgun (WGS) entry which is preliminary data.</text>
</comment>
<evidence type="ECO:0000256" key="1">
    <source>
        <dbReference type="SAM" id="MobiDB-lite"/>
    </source>
</evidence>
<accession>A0A4S4ATE1</accession>
<dbReference type="Proteomes" id="UP000308430">
    <property type="component" value="Unassembled WGS sequence"/>
</dbReference>
<dbReference type="InterPro" id="IPR011009">
    <property type="entry name" value="Kinase-like_dom_sf"/>
</dbReference>
<evidence type="ECO:0000313" key="3">
    <source>
        <dbReference type="EMBL" id="THF63132.1"/>
    </source>
</evidence>
<proteinExistence type="predicted"/>
<dbReference type="Pfam" id="PF03109">
    <property type="entry name" value="ABC1"/>
    <property type="match status" value="1"/>
</dbReference>
<feature type="compositionally biased region" description="Basic and acidic residues" evidence="1">
    <location>
        <begin position="1"/>
        <end position="22"/>
    </location>
</feature>
<name>A0A4S4ATE1_9RHOO</name>
<feature type="domain" description="ABC1 atypical kinase-like" evidence="2">
    <location>
        <begin position="159"/>
        <end position="228"/>
    </location>
</feature>
<gene>
    <name evidence="3" type="ORF">E6C76_17980</name>
</gene>
<dbReference type="InterPro" id="IPR004147">
    <property type="entry name" value="ABC1_dom"/>
</dbReference>
<dbReference type="SUPFAM" id="SSF56112">
    <property type="entry name" value="Protein kinase-like (PK-like)"/>
    <property type="match status" value="1"/>
</dbReference>
<keyword evidence="4" id="KW-1185">Reference proteome</keyword>
<protein>
    <submittedName>
        <fullName evidence="3">Protein kinase</fullName>
    </submittedName>
</protein>
<feature type="region of interest" description="Disordered" evidence="1">
    <location>
        <begin position="1"/>
        <end position="24"/>
    </location>
</feature>
<evidence type="ECO:0000259" key="2">
    <source>
        <dbReference type="Pfam" id="PF03109"/>
    </source>
</evidence>
<reference evidence="3 4" key="1">
    <citation type="submission" date="2019-04" db="EMBL/GenBank/DDBJ databases">
        <title>Azoarcus nasutitermitis sp. nov. isolated from termite nest.</title>
        <authorList>
            <person name="Lin S.-Y."/>
            <person name="Hameed A."/>
            <person name="Hsu Y.-H."/>
            <person name="Young C.-C."/>
        </authorList>
    </citation>
    <scope>NUCLEOTIDE SEQUENCE [LARGE SCALE GENOMIC DNA]</scope>
    <source>
        <strain evidence="3 4">CC-YHH838</strain>
    </source>
</reference>
<dbReference type="Gene3D" id="1.10.510.10">
    <property type="entry name" value="Transferase(Phosphotransferase) domain 1"/>
    <property type="match status" value="1"/>
</dbReference>
<sequence>MSCPRIRTEPRSGSLRGHEYDKSSSCISGCSQSRGGVVLHLRQFVQGLDKVVYPGHVFYLSPELSDERRQIADFLDGKRRLTSLYFKENIRAVYLLDGNAYVLKHGFLKGWKYRLKRHLGVTGHGGLCSEFINLRRLGSSALAPNVYGVGYRRYGILREEFLVAEFHGGMLTIDAFLKMNSSLAEWVLVRVVGLFRRMLDDGFVHMDPNPMNILVSDEGEMRFIDFEFCSFEASDRGFVLSFALGYFYHFWFRRFLGEEHYDHLVLGVLVREERGMVDEKFLNVYRRFKQGKIGRKESHAYLLSPARRQAFVGACQIAAGEF</sequence>
<keyword evidence="3" id="KW-0808">Transferase</keyword>
<dbReference type="EMBL" id="SSOC01000006">
    <property type="protein sequence ID" value="THF63132.1"/>
    <property type="molecule type" value="Genomic_DNA"/>
</dbReference>
<dbReference type="OrthoDB" id="1492512at2"/>
<organism evidence="3 4">
    <name type="scientific">Pseudothauera nasutitermitis</name>
    <dbReference type="NCBI Taxonomy" id="2565930"/>
    <lineage>
        <taxon>Bacteria</taxon>
        <taxon>Pseudomonadati</taxon>
        <taxon>Pseudomonadota</taxon>
        <taxon>Betaproteobacteria</taxon>
        <taxon>Rhodocyclales</taxon>
        <taxon>Zoogloeaceae</taxon>
        <taxon>Pseudothauera</taxon>
    </lineage>
</organism>
<dbReference type="AlphaFoldDB" id="A0A4S4ATE1"/>